<comment type="caution">
    <text evidence="2">The sequence shown here is derived from an EMBL/GenBank/DDBJ whole genome shotgun (WGS) entry which is preliminary data.</text>
</comment>
<accession>A0A8X7BRU0</accession>
<sequence>MTAKIAKLSFILMINILIGVAAVFMEVGVFVIQVKSQTSKQVAKEIPVENYAGYGSVRKITNSDARKRSQPRSRIMGSNPDFIKDPLCVNFLANTTHLTKLWFCVAAEVTPSNSM</sequence>
<keyword evidence="3" id="KW-1185">Reference proteome</keyword>
<protein>
    <submittedName>
        <fullName evidence="2">Uncharacterized protein</fullName>
    </submittedName>
</protein>
<evidence type="ECO:0000256" key="1">
    <source>
        <dbReference type="SAM" id="Phobius"/>
    </source>
</evidence>
<dbReference type="Proteomes" id="UP000886998">
    <property type="component" value="Unassembled WGS sequence"/>
</dbReference>
<evidence type="ECO:0000313" key="3">
    <source>
        <dbReference type="Proteomes" id="UP000886998"/>
    </source>
</evidence>
<organism evidence="2 3">
    <name type="scientific">Trichonephila inaurata madagascariensis</name>
    <dbReference type="NCBI Taxonomy" id="2747483"/>
    <lineage>
        <taxon>Eukaryota</taxon>
        <taxon>Metazoa</taxon>
        <taxon>Ecdysozoa</taxon>
        <taxon>Arthropoda</taxon>
        <taxon>Chelicerata</taxon>
        <taxon>Arachnida</taxon>
        <taxon>Araneae</taxon>
        <taxon>Araneomorphae</taxon>
        <taxon>Entelegynae</taxon>
        <taxon>Araneoidea</taxon>
        <taxon>Nephilidae</taxon>
        <taxon>Trichonephila</taxon>
        <taxon>Trichonephila inaurata</taxon>
    </lineage>
</organism>
<proteinExistence type="predicted"/>
<name>A0A8X7BRU0_9ARAC</name>
<feature type="transmembrane region" description="Helical" evidence="1">
    <location>
        <begin position="12"/>
        <end position="32"/>
    </location>
</feature>
<keyword evidence="1" id="KW-1133">Transmembrane helix</keyword>
<evidence type="ECO:0000313" key="2">
    <source>
        <dbReference type="EMBL" id="GFY39859.1"/>
    </source>
</evidence>
<keyword evidence="1" id="KW-0472">Membrane</keyword>
<dbReference type="EMBL" id="BMAV01001556">
    <property type="protein sequence ID" value="GFY39859.1"/>
    <property type="molecule type" value="Genomic_DNA"/>
</dbReference>
<keyword evidence="1" id="KW-0812">Transmembrane</keyword>
<gene>
    <name evidence="2" type="ORF">TNIN_127031</name>
</gene>
<dbReference type="AlphaFoldDB" id="A0A8X7BRU0"/>
<reference evidence="2" key="1">
    <citation type="submission" date="2020-08" db="EMBL/GenBank/DDBJ databases">
        <title>Multicomponent nature underlies the extraordinary mechanical properties of spider dragline silk.</title>
        <authorList>
            <person name="Kono N."/>
            <person name="Nakamura H."/>
            <person name="Mori M."/>
            <person name="Yoshida Y."/>
            <person name="Ohtoshi R."/>
            <person name="Malay A.D."/>
            <person name="Moran D.A.P."/>
            <person name="Tomita M."/>
            <person name="Numata K."/>
            <person name="Arakawa K."/>
        </authorList>
    </citation>
    <scope>NUCLEOTIDE SEQUENCE</scope>
</reference>